<proteinExistence type="predicted"/>
<organism evidence="1">
    <name type="scientific">Rhizophora mucronata</name>
    <name type="common">Asiatic mangrove</name>
    <dbReference type="NCBI Taxonomy" id="61149"/>
    <lineage>
        <taxon>Eukaryota</taxon>
        <taxon>Viridiplantae</taxon>
        <taxon>Streptophyta</taxon>
        <taxon>Embryophyta</taxon>
        <taxon>Tracheophyta</taxon>
        <taxon>Spermatophyta</taxon>
        <taxon>Magnoliopsida</taxon>
        <taxon>eudicotyledons</taxon>
        <taxon>Gunneridae</taxon>
        <taxon>Pentapetalae</taxon>
        <taxon>rosids</taxon>
        <taxon>fabids</taxon>
        <taxon>Malpighiales</taxon>
        <taxon>Rhizophoraceae</taxon>
        <taxon>Rhizophora</taxon>
    </lineage>
</organism>
<evidence type="ECO:0000313" key="1">
    <source>
        <dbReference type="EMBL" id="MBX67676.1"/>
    </source>
</evidence>
<reference evidence="1" key="1">
    <citation type="submission" date="2018-02" db="EMBL/GenBank/DDBJ databases">
        <title>Rhizophora mucronata_Transcriptome.</title>
        <authorList>
            <person name="Meera S.P."/>
            <person name="Sreeshan A."/>
            <person name="Augustine A."/>
        </authorList>
    </citation>
    <scope>NUCLEOTIDE SEQUENCE</scope>
    <source>
        <tissue evidence="1">Leaf</tissue>
    </source>
</reference>
<name>A0A2P2QL10_RHIMU</name>
<accession>A0A2P2QL10</accession>
<protein>
    <submittedName>
        <fullName evidence="1">AAA-type ATPase family protein</fullName>
    </submittedName>
</protein>
<sequence>MSPGFDVSKYRDFLLSFEPVDTETQLYNLYPPPPGLTDLQWQQAISSGQNCTSARSILSHRYQNSNSLPSQQSSSIYPSLVVHTANTLFSKLYPPSCNSLSSSQTSQDPSKFHL</sequence>
<dbReference type="AlphaFoldDB" id="A0A2P2QL10"/>
<dbReference type="EMBL" id="GGEC01087192">
    <property type="protein sequence ID" value="MBX67676.1"/>
    <property type="molecule type" value="Transcribed_RNA"/>
</dbReference>